<name>A0ABN2XKC6_9ACTN</name>
<protein>
    <submittedName>
        <fullName evidence="2">Uma2 family endonuclease</fullName>
    </submittedName>
</protein>
<dbReference type="InterPro" id="IPR011335">
    <property type="entry name" value="Restrct_endonuc-II-like"/>
</dbReference>
<dbReference type="InterPro" id="IPR012296">
    <property type="entry name" value="Nuclease_put_TT1808"/>
</dbReference>
<gene>
    <name evidence="2" type="ORF">GCM10009802_11190</name>
</gene>
<feature type="domain" description="Putative restriction endonuclease" evidence="1">
    <location>
        <begin position="20"/>
        <end position="182"/>
    </location>
</feature>
<comment type="caution">
    <text evidence="2">The sequence shown here is derived from an EMBL/GenBank/DDBJ whole genome shotgun (WGS) entry which is preliminary data.</text>
</comment>
<dbReference type="SUPFAM" id="SSF52980">
    <property type="entry name" value="Restriction endonuclease-like"/>
    <property type="match status" value="1"/>
</dbReference>
<keyword evidence="2" id="KW-0378">Hydrolase</keyword>
<evidence type="ECO:0000259" key="1">
    <source>
        <dbReference type="Pfam" id="PF05685"/>
    </source>
</evidence>
<keyword evidence="2" id="KW-0255">Endonuclease</keyword>
<proteinExistence type="predicted"/>
<evidence type="ECO:0000313" key="2">
    <source>
        <dbReference type="EMBL" id="GAA2112825.1"/>
    </source>
</evidence>
<sequence>MVAMTATERPGSAEEDPTLAAFLELELPEGYRAELIEGEIVVSPPPDRDHEDIVGKLMWLIARESATQLYAPGTVGLITPHGRFIPDATVGAWGSFHGSESWAEPSGVVMTVEVTSVRTDKDRGPKRRGYAAAGIPLYLLVDRSNTTTTLYSEPSGEDYRQHSRVPFGKELDLPAPFSFTLDTSVFT</sequence>
<dbReference type="Proteomes" id="UP001500443">
    <property type="component" value="Unassembled WGS sequence"/>
</dbReference>
<keyword evidence="2" id="KW-0540">Nuclease</keyword>
<dbReference type="Gene3D" id="3.90.1570.10">
    <property type="entry name" value="tt1808, chain A"/>
    <property type="match status" value="1"/>
</dbReference>
<reference evidence="2 3" key="1">
    <citation type="journal article" date="2019" name="Int. J. Syst. Evol. Microbiol.">
        <title>The Global Catalogue of Microorganisms (GCM) 10K type strain sequencing project: providing services to taxonomists for standard genome sequencing and annotation.</title>
        <authorList>
            <consortium name="The Broad Institute Genomics Platform"/>
            <consortium name="The Broad Institute Genome Sequencing Center for Infectious Disease"/>
            <person name="Wu L."/>
            <person name="Ma J."/>
        </authorList>
    </citation>
    <scope>NUCLEOTIDE SEQUENCE [LARGE SCALE GENOMIC DNA]</scope>
    <source>
        <strain evidence="2 3">JCM 15481</strain>
    </source>
</reference>
<dbReference type="GO" id="GO:0004519">
    <property type="term" value="F:endonuclease activity"/>
    <property type="evidence" value="ECO:0007669"/>
    <property type="project" value="UniProtKB-KW"/>
</dbReference>
<organism evidence="2 3">
    <name type="scientific">Streptomyces synnematoformans</name>
    <dbReference type="NCBI Taxonomy" id="415721"/>
    <lineage>
        <taxon>Bacteria</taxon>
        <taxon>Bacillati</taxon>
        <taxon>Actinomycetota</taxon>
        <taxon>Actinomycetes</taxon>
        <taxon>Kitasatosporales</taxon>
        <taxon>Streptomycetaceae</taxon>
        <taxon>Streptomyces</taxon>
    </lineage>
</organism>
<dbReference type="CDD" id="cd06260">
    <property type="entry name" value="DUF820-like"/>
    <property type="match status" value="1"/>
</dbReference>
<dbReference type="Pfam" id="PF05685">
    <property type="entry name" value="Uma2"/>
    <property type="match status" value="1"/>
</dbReference>
<accession>A0ABN2XKC6</accession>
<evidence type="ECO:0000313" key="3">
    <source>
        <dbReference type="Proteomes" id="UP001500443"/>
    </source>
</evidence>
<dbReference type="PANTHER" id="PTHR35400">
    <property type="entry name" value="SLR1083 PROTEIN"/>
    <property type="match status" value="1"/>
</dbReference>
<dbReference type="PANTHER" id="PTHR35400:SF3">
    <property type="entry name" value="SLL1072 PROTEIN"/>
    <property type="match status" value="1"/>
</dbReference>
<dbReference type="InterPro" id="IPR008538">
    <property type="entry name" value="Uma2"/>
</dbReference>
<keyword evidence="3" id="KW-1185">Reference proteome</keyword>
<dbReference type="EMBL" id="BAAAPF010000017">
    <property type="protein sequence ID" value="GAA2112825.1"/>
    <property type="molecule type" value="Genomic_DNA"/>
</dbReference>